<reference evidence="4" key="2">
    <citation type="submission" date="2010-01" db="EMBL/GenBank/DDBJ databases">
        <title>The complete genome of Geodermatophilus obscurus DSM 43160.</title>
        <authorList>
            <consortium name="US DOE Joint Genome Institute (JGI-PGF)"/>
            <person name="Lucas S."/>
            <person name="Copeland A."/>
            <person name="Lapidus A."/>
            <person name="Glavina del Rio T."/>
            <person name="Dalin E."/>
            <person name="Tice H."/>
            <person name="Bruce D."/>
            <person name="Goodwin L."/>
            <person name="Pitluck S."/>
            <person name="Kyrpides N."/>
            <person name="Mavromatis K."/>
            <person name="Ivanova N."/>
            <person name="Munk A.C."/>
            <person name="Brettin T."/>
            <person name="Detter J.C."/>
            <person name="Han C."/>
            <person name="Larimer F."/>
            <person name="Land M."/>
            <person name="Hauser L."/>
            <person name="Markowitz V."/>
            <person name="Cheng J.-F."/>
            <person name="Hugenholtz P."/>
            <person name="Woyke T."/>
            <person name="Wu D."/>
            <person name="Jando M."/>
            <person name="Schneider S."/>
            <person name="Klenk H.-P."/>
            <person name="Eisen J.A."/>
        </authorList>
    </citation>
    <scope>NUCLEOTIDE SEQUENCE [LARGE SCALE GENOMIC DNA]</scope>
    <source>
        <strain evidence="4">ATCC 25078 / DSM 43160 / JCM 3152 / KCC A-0152 / KCTC 9177 / NBRC 13315 / NRRL B-3577 / G-20</strain>
    </source>
</reference>
<evidence type="ECO:0000256" key="2">
    <source>
        <dbReference type="SAM" id="Phobius"/>
    </source>
</evidence>
<dbReference type="STRING" id="526225.Gobs_2017"/>
<dbReference type="RefSeq" id="WP_012948145.1">
    <property type="nucleotide sequence ID" value="NC_013757.1"/>
</dbReference>
<evidence type="ECO:0000256" key="1">
    <source>
        <dbReference type="SAM" id="MobiDB-lite"/>
    </source>
</evidence>
<feature type="transmembrane region" description="Helical" evidence="2">
    <location>
        <begin position="161"/>
        <end position="185"/>
    </location>
</feature>
<feature type="compositionally biased region" description="Low complexity" evidence="1">
    <location>
        <begin position="20"/>
        <end position="38"/>
    </location>
</feature>
<gene>
    <name evidence="3" type="ordered locus">Gobs_2017</name>
</gene>
<protein>
    <submittedName>
        <fullName evidence="3">Integral membrane protein</fullName>
    </submittedName>
</protein>
<dbReference type="KEGG" id="gob:Gobs_2017"/>
<dbReference type="HOGENOM" id="CLU_051674_1_1_11"/>
<reference evidence="3 4" key="1">
    <citation type="journal article" date="2010" name="Stand. Genomic Sci.">
        <title>Complete genome sequence of Geodermatophilus obscurus type strain (G-20).</title>
        <authorList>
            <person name="Ivanova N."/>
            <person name="Sikorski J."/>
            <person name="Jando M."/>
            <person name="Munk C."/>
            <person name="Lapidus A."/>
            <person name="Glavina Del Rio T."/>
            <person name="Copeland A."/>
            <person name="Tice H."/>
            <person name="Cheng J.-F."/>
            <person name="Lucas S."/>
            <person name="Chen F."/>
            <person name="Nolan M."/>
            <person name="Bruce D."/>
            <person name="Goodwin L."/>
            <person name="Pitluck S."/>
            <person name="Mavromatis K."/>
            <person name="Mikhailova N."/>
            <person name="Pati A."/>
            <person name="Chen A."/>
            <person name="Palaniappan K."/>
            <person name="Land M."/>
            <person name="Hauser L."/>
            <person name="Chang Y.-J."/>
            <person name="Jeffries C.D."/>
            <person name="Meincke L."/>
            <person name="Brettin T."/>
            <person name="Detter J.C."/>
            <person name="Detter J.C."/>
            <person name="Rohde M."/>
            <person name="Goeker M."/>
            <person name="Bristow J."/>
            <person name="Eisen J.A."/>
            <person name="Markowitz V."/>
            <person name="Hugenholtz P."/>
            <person name="Kyrpides N.C."/>
            <person name="Klenk H.-P."/>
        </authorList>
    </citation>
    <scope>NUCLEOTIDE SEQUENCE [LARGE SCALE GENOMIC DNA]</scope>
    <source>
        <strain evidence="4">ATCC 25078 / DSM 43160 / JCM 3152 / KCC A-0152 / KCTC 9177 / NBRC 13315 / NRRL B-3577 / G-20</strain>
    </source>
</reference>
<feature type="transmembrane region" description="Helical" evidence="2">
    <location>
        <begin position="115"/>
        <end position="135"/>
    </location>
</feature>
<keyword evidence="4" id="KW-1185">Reference proteome</keyword>
<feature type="transmembrane region" description="Helical" evidence="2">
    <location>
        <begin position="280"/>
        <end position="305"/>
    </location>
</feature>
<feature type="transmembrane region" description="Helical" evidence="2">
    <location>
        <begin position="234"/>
        <end position="252"/>
    </location>
</feature>
<dbReference type="Proteomes" id="UP000001382">
    <property type="component" value="Chromosome"/>
</dbReference>
<evidence type="ECO:0000313" key="3">
    <source>
        <dbReference type="EMBL" id="ADB74706.1"/>
    </source>
</evidence>
<dbReference type="eggNOG" id="COG1277">
    <property type="taxonomic scope" value="Bacteria"/>
</dbReference>
<feature type="transmembrane region" description="Helical" evidence="2">
    <location>
        <begin position="205"/>
        <end position="227"/>
    </location>
</feature>
<keyword evidence="2" id="KW-0812">Transmembrane</keyword>
<proteinExistence type="predicted"/>
<dbReference type="AlphaFoldDB" id="D2SF16"/>
<keyword evidence="2" id="KW-0472">Membrane</keyword>
<dbReference type="OrthoDB" id="3297477at2"/>
<organism evidence="3 4">
    <name type="scientific">Geodermatophilus obscurus (strain ATCC 25078 / DSM 43160 / JCM 3152 / CCUG 61914 / KCC A-0152 / KCTC 9177 / NBRC 13315 / NRRL B-3577 / G-20)</name>
    <dbReference type="NCBI Taxonomy" id="526225"/>
    <lineage>
        <taxon>Bacteria</taxon>
        <taxon>Bacillati</taxon>
        <taxon>Actinomycetota</taxon>
        <taxon>Actinomycetes</taxon>
        <taxon>Geodermatophilales</taxon>
        <taxon>Geodermatophilaceae</taxon>
        <taxon>Geodermatophilus</taxon>
    </lineage>
</organism>
<feature type="transmembrane region" description="Helical" evidence="2">
    <location>
        <begin position="72"/>
        <end position="95"/>
    </location>
</feature>
<dbReference type="EMBL" id="CP001867">
    <property type="protein sequence ID" value="ADB74706.1"/>
    <property type="molecule type" value="Genomic_DNA"/>
</dbReference>
<evidence type="ECO:0000313" key="4">
    <source>
        <dbReference type="Proteomes" id="UP000001382"/>
    </source>
</evidence>
<name>D2SF16_GEOOG</name>
<keyword evidence="2" id="KW-1133">Transmembrane helix</keyword>
<accession>D2SF16</accession>
<feature type="region of interest" description="Disordered" evidence="1">
    <location>
        <begin position="1"/>
        <end position="43"/>
    </location>
</feature>
<sequence>MTATLPDGTPPTTTREKADPTMTTSTSPDTTTAHTASSAHRHRATTAPAYRITLARVIRAEWIKLRTLRSTWAMLTAVLLTIVGIGAIAAASATGAVEGPRDGGGPGGGDPLSTVLSGSMLAVVLVGVLGVLFGAREYSSGLIRSYLAAVPARLPVLGAKVVAFLLAVVPVVLAGVFVAFAVGMAVLDAGGVATVSWSDPGTARVVLGTAGYVVGMGLIGLALGVLLRSTAGAISALLAGILVLPTLAGALLPEAWDGLLKYLPSNAASAFTSTVPTESLLGAGTGVLVFAGWIVVAVAGAAVALSRRDA</sequence>